<keyword evidence="1 3" id="KW-0732">Signal</keyword>
<name>C9RAL8_AMMDK</name>
<gene>
    <name evidence="5" type="ordered locus">Adeg_0120</name>
</gene>
<dbReference type="PANTHER" id="PTHR43308">
    <property type="entry name" value="OUTER MEMBRANE PROTEIN ALPHA-RELATED"/>
    <property type="match status" value="1"/>
</dbReference>
<keyword evidence="2" id="KW-0677">Repeat</keyword>
<feature type="signal peptide" evidence="3">
    <location>
        <begin position="1"/>
        <end position="30"/>
    </location>
</feature>
<dbReference type="InterPro" id="IPR001119">
    <property type="entry name" value="SLH_dom"/>
</dbReference>
<evidence type="ECO:0000259" key="4">
    <source>
        <dbReference type="PROSITE" id="PS51272"/>
    </source>
</evidence>
<dbReference type="InterPro" id="IPR014755">
    <property type="entry name" value="Cu-Rt/internalin_Ig-like"/>
</dbReference>
<dbReference type="eggNOG" id="COG5492">
    <property type="taxonomic scope" value="Bacteria"/>
</dbReference>
<dbReference type="RefSeq" id="WP_015738174.1">
    <property type="nucleotide sequence ID" value="NC_013385.1"/>
</dbReference>
<dbReference type="AlphaFoldDB" id="C9RAL8"/>
<dbReference type="KEGG" id="adg:Adeg_0120"/>
<feature type="domain" description="SLH" evidence="4">
    <location>
        <begin position="708"/>
        <end position="767"/>
    </location>
</feature>
<keyword evidence="6" id="KW-1185">Reference proteome</keyword>
<dbReference type="Pfam" id="PF13205">
    <property type="entry name" value="Big_5"/>
    <property type="match status" value="2"/>
</dbReference>
<feature type="chain" id="PRO_5002999912" evidence="3">
    <location>
        <begin position="31"/>
        <end position="767"/>
    </location>
</feature>
<dbReference type="HOGENOM" id="CLU_397262_0_0_9"/>
<dbReference type="PANTHER" id="PTHR43308:SF5">
    <property type="entry name" value="S-LAYER PROTEIN _ PEPTIDOGLYCAN ENDO-BETA-N-ACETYLGLUCOSAMINIDASE"/>
    <property type="match status" value="1"/>
</dbReference>
<dbReference type="PROSITE" id="PS51272">
    <property type="entry name" value="SLH"/>
    <property type="match status" value="3"/>
</dbReference>
<organism evidence="5 6">
    <name type="scientific">Ammonifex degensii (strain DSM 10501 / KC4)</name>
    <dbReference type="NCBI Taxonomy" id="429009"/>
    <lineage>
        <taxon>Bacteria</taxon>
        <taxon>Bacillati</taxon>
        <taxon>Bacillota</taxon>
        <taxon>Clostridia</taxon>
        <taxon>Thermoanaerobacterales</taxon>
        <taxon>Thermoanaerobacteraceae</taxon>
        <taxon>Ammonifex</taxon>
    </lineage>
</organism>
<dbReference type="Pfam" id="PF13290">
    <property type="entry name" value="CHB_HEX_C_1"/>
    <property type="match status" value="1"/>
</dbReference>
<protein>
    <submittedName>
        <fullName evidence="5">S-layer domain protein</fullName>
    </submittedName>
</protein>
<dbReference type="InterPro" id="IPR051465">
    <property type="entry name" value="Cell_Envelope_Struct_Comp"/>
</dbReference>
<evidence type="ECO:0000256" key="1">
    <source>
        <dbReference type="ARBA" id="ARBA00022729"/>
    </source>
</evidence>
<accession>C9RAL8</accession>
<dbReference type="Gene3D" id="2.60.220.30">
    <property type="match status" value="1"/>
</dbReference>
<dbReference type="Proteomes" id="UP000002620">
    <property type="component" value="Chromosome"/>
</dbReference>
<feature type="domain" description="SLH" evidence="4">
    <location>
        <begin position="643"/>
        <end position="707"/>
    </location>
</feature>
<proteinExistence type="predicted"/>
<dbReference type="eggNOG" id="COG1520">
    <property type="taxonomic scope" value="Bacteria"/>
</dbReference>
<dbReference type="InterPro" id="IPR059177">
    <property type="entry name" value="GH29D-like_dom"/>
</dbReference>
<feature type="domain" description="SLH" evidence="4">
    <location>
        <begin position="578"/>
        <end position="641"/>
    </location>
</feature>
<dbReference type="OrthoDB" id="174569at2"/>
<dbReference type="EMBL" id="CP001785">
    <property type="protein sequence ID" value="ACX51295.1"/>
    <property type="molecule type" value="Genomic_DNA"/>
</dbReference>
<evidence type="ECO:0000313" key="5">
    <source>
        <dbReference type="EMBL" id="ACX51295.1"/>
    </source>
</evidence>
<sequence length="767" mass="79934">MRRQRHIRLLSILVVAALLLAVMGGGQALAQGTPPVPVLPQSFWGSVKDASGNPILSGTVEVWMNGVKQDSIAIVNGQYGGPGGFDERLIVRGTSEDVGKTIEFCVNGVKANETAKYAPGEKTRVDLTVAVPSDTVPPTVEDTDPVNGAANIPVNATITVTFTEDVQEGPQYAGISLVDEQSKPVTLQKSISGKVLTLKPASDLDYYKRYTVTIPVGAVKDLAGNELAQTYVFSFTTAAQQGAKVEITVPQSGVLDNFTVPPGASSAVLNQSGAQLEIPQGAFSGAARITFKPVDKTGLPGAGSIGQVFEVKIENVTLSQPVTLRLPAPAGERVRVFKLVGDRWVNLGGKLNNGYVEVSLQSFSTFTAANAPAPPTASPAPGTYTGSVQVTLSAESGATILYGLNAAPQNTYTAPITLTSSATIRAVAVKDALTSEEMSFAYTVTSSSGGGGGSSGGGGGGGGGAVIPYVSNTDPADKATGVPVDKEIKLLFNETVTAGDDFAKITLKDASGNAVEVNVRIDGNALYIKPKAALAYGATYTVVIPAKAVKDSSGRNLSRDYIFSFTTAKEQQEPPEEQPKLKFKDMAGHWAEATVAKLAGMGVISGYPDGTFRPDNEISRAEVTAILVRALKLAPGSEQDLKFKDNASIPAWARGVVAAAAREGLVRGYPQPDGTVTFEPDRPVSRAEMAALAVRILEKKVGPVAPAELKFADTGSIPQWARSSVGAAVAKGIVVGYPDNTFRPDKQVTRAEAAAMILRLLEAVGSK</sequence>
<evidence type="ECO:0000313" key="6">
    <source>
        <dbReference type="Proteomes" id="UP000002620"/>
    </source>
</evidence>
<reference evidence="5 6" key="1">
    <citation type="submission" date="2009-10" db="EMBL/GenBank/DDBJ databases">
        <title>Complete sequence of chromosome of Ammonifex degensii KC4.</title>
        <authorList>
            <consortium name="US DOE Joint Genome Institute"/>
            <person name="Kerfeld C."/>
            <person name="Goodner B."/>
            <person name="Huber H."/>
            <person name="Stetter K."/>
            <person name="Lucas S."/>
            <person name="Copeland A."/>
            <person name="Lapidus A."/>
            <person name="Glavina del Rio T."/>
            <person name="Dalin E."/>
            <person name="Tice H."/>
            <person name="Bruce D."/>
            <person name="Goodwin L."/>
            <person name="Pitluck S."/>
            <person name="Saunders E."/>
            <person name="Brettin T."/>
            <person name="Detter J.C."/>
            <person name="Han C."/>
            <person name="Larimer F."/>
            <person name="Land M."/>
            <person name="Hauser L."/>
            <person name="Kyrpides N."/>
            <person name="Ovchinnikova G."/>
            <person name="Richardson P."/>
        </authorList>
    </citation>
    <scope>NUCLEOTIDE SEQUENCE [LARGE SCALE GENOMIC DNA]</scope>
    <source>
        <strain evidence="6">DSM 10501 / KC4</strain>
    </source>
</reference>
<dbReference type="Gene3D" id="2.60.40.1220">
    <property type="match status" value="2"/>
</dbReference>
<dbReference type="STRING" id="429009.Adeg_0120"/>
<evidence type="ECO:0000256" key="3">
    <source>
        <dbReference type="SAM" id="SignalP"/>
    </source>
</evidence>
<dbReference type="Pfam" id="PF00395">
    <property type="entry name" value="SLH"/>
    <property type="match status" value="3"/>
</dbReference>
<dbReference type="InterPro" id="IPR032812">
    <property type="entry name" value="SbsA_Ig"/>
</dbReference>
<evidence type="ECO:0000256" key="2">
    <source>
        <dbReference type="ARBA" id="ARBA00022737"/>
    </source>
</evidence>